<dbReference type="HAMAP" id="MF_00337">
    <property type="entry name" value="Exonuc_7_S"/>
    <property type="match status" value="1"/>
</dbReference>
<dbReference type="STRING" id="720554.Clocl_2062"/>
<keyword evidence="9" id="KW-1185">Reference proteome</keyword>
<dbReference type="RefSeq" id="WP_014255239.1">
    <property type="nucleotide sequence ID" value="NC_016627.1"/>
</dbReference>
<name>G8LW55_ACECE</name>
<reference evidence="9" key="1">
    <citation type="submission" date="2011-12" db="EMBL/GenBank/DDBJ databases">
        <title>Complete sequence of Clostridium clariflavum DSM 19732.</title>
        <authorList>
            <consortium name="US DOE Joint Genome Institute"/>
            <person name="Lucas S."/>
            <person name="Han J."/>
            <person name="Lapidus A."/>
            <person name="Cheng J.-F."/>
            <person name="Goodwin L."/>
            <person name="Pitluck S."/>
            <person name="Peters L."/>
            <person name="Teshima H."/>
            <person name="Detter J.C."/>
            <person name="Han C."/>
            <person name="Tapia R."/>
            <person name="Land M."/>
            <person name="Hauser L."/>
            <person name="Kyrpides N."/>
            <person name="Ivanova N."/>
            <person name="Pagani I."/>
            <person name="Kitzmiller T."/>
            <person name="Lynd L."/>
            <person name="Izquierdo J."/>
            <person name="Woyke T."/>
        </authorList>
    </citation>
    <scope>NUCLEOTIDE SEQUENCE [LARGE SCALE GENOMIC DNA]</scope>
    <source>
        <strain evidence="9">DSM 19732 / NBRC 101661 / EBR45</strain>
    </source>
</reference>
<dbReference type="InterPro" id="IPR037004">
    <property type="entry name" value="Exonuc_VII_ssu_sf"/>
</dbReference>
<comment type="function">
    <text evidence="6">Bidirectionally degrades single-stranded DNA into large acid-insoluble oligonucleotides, which are then degraded further into small acid-soluble oligonucleotides.</text>
</comment>
<dbReference type="GO" id="GO:0008855">
    <property type="term" value="F:exodeoxyribonuclease VII activity"/>
    <property type="evidence" value="ECO:0007669"/>
    <property type="project" value="UniProtKB-UniRule"/>
</dbReference>
<comment type="catalytic activity">
    <reaction evidence="6">
        <text>Exonucleolytic cleavage in either 5'- to 3'- or 3'- to 5'-direction to yield nucleoside 5'-phosphates.</text>
        <dbReference type="EC" id="3.1.11.6"/>
    </reaction>
</comment>
<dbReference type="SUPFAM" id="SSF116842">
    <property type="entry name" value="XseB-like"/>
    <property type="match status" value="1"/>
</dbReference>
<dbReference type="KEGG" id="ccl:Clocl_2062"/>
<dbReference type="EC" id="3.1.11.6" evidence="6"/>
<feature type="coiled-coil region" evidence="7">
    <location>
        <begin position="5"/>
        <end position="63"/>
    </location>
</feature>
<comment type="similarity">
    <text evidence="1 6">Belongs to the XseB family.</text>
</comment>
<evidence type="ECO:0000313" key="8">
    <source>
        <dbReference type="EMBL" id="AEV68659.1"/>
    </source>
</evidence>
<keyword evidence="5 6" id="KW-0269">Exonuclease</keyword>
<keyword evidence="3 6" id="KW-0540">Nuclease</keyword>
<sequence>MAREKKSFEKSLNELEEIVEKLEQGDMPLDESIKIFQKGVALSKELSKMLDEIEKKITILVENENGDIIEEDFIKD</sequence>
<dbReference type="OrthoDB" id="1697399at2"/>
<comment type="subunit">
    <text evidence="6">Heterooligomer composed of large and small subunits.</text>
</comment>
<proteinExistence type="inferred from homology"/>
<keyword evidence="7" id="KW-0175">Coiled coil</keyword>
<evidence type="ECO:0000256" key="7">
    <source>
        <dbReference type="SAM" id="Coils"/>
    </source>
</evidence>
<dbReference type="NCBIfam" id="NF002138">
    <property type="entry name" value="PRK00977.1-2"/>
    <property type="match status" value="1"/>
</dbReference>
<accession>G8LW55</accession>
<dbReference type="GO" id="GO:0005829">
    <property type="term" value="C:cytosol"/>
    <property type="evidence" value="ECO:0007669"/>
    <property type="project" value="TreeGrafter"/>
</dbReference>
<evidence type="ECO:0000256" key="2">
    <source>
        <dbReference type="ARBA" id="ARBA00022490"/>
    </source>
</evidence>
<reference evidence="8 9" key="2">
    <citation type="journal article" date="2012" name="Stand. Genomic Sci.">
        <title>Complete Genome Sequence of Clostridium clariflavum DSM 19732.</title>
        <authorList>
            <person name="Izquierdo J.A."/>
            <person name="Goodwin L."/>
            <person name="Davenport K.W."/>
            <person name="Teshima H."/>
            <person name="Bruce D."/>
            <person name="Detter C."/>
            <person name="Tapia R."/>
            <person name="Han S."/>
            <person name="Land M."/>
            <person name="Hauser L."/>
            <person name="Jeffries C.D."/>
            <person name="Han J."/>
            <person name="Pitluck S."/>
            <person name="Nolan M."/>
            <person name="Chen A."/>
            <person name="Huntemann M."/>
            <person name="Mavromatis K."/>
            <person name="Mikhailova N."/>
            <person name="Liolios K."/>
            <person name="Woyke T."/>
            <person name="Lynd L.R."/>
        </authorList>
    </citation>
    <scope>NUCLEOTIDE SEQUENCE [LARGE SCALE GENOMIC DNA]</scope>
    <source>
        <strain evidence="9">DSM 19732 / NBRC 101661 / EBR45</strain>
    </source>
</reference>
<dbReference type="GO" id="GO:0009318">
    <property type="term" value="C:exodeoxyribonuclease VII complex"/>
    <property type="evidence" value="ECO:0007669"/>
    <property type="project" value="UniProtKB-UniRule"/>
</dbReference>
<dbReference type="GO" id="GO:0006308">
    <property type="term" value="P:DNA catabolic process"/>
    <property type="evidence" value="ECO:0007669"/>
    <property type="project" value="UniProtKB-UniRule"/>
</dbReference>
<evidence type="ECO:0000256" key="6">
    <source>
        <dbReference type="HAMAP-Rule" id="MF_00337"/>
    </source>
</evidence>
<evidence type="ECO:0000256" key="1">
    <source>
        <dbReference type="ARBA" id="ARBA00009998"/>
    </source>
</evidence>
<dbReference type="PIRSF" id="PIRSF006488">
    <property type="entry name" value="Exonuc_VII_S"/>
    <property type="match status" value="1"/>
</dbReference>
<evidence type="ECO:0000256" key="3">
    <source>
        <dbReference type="ARBA" id="ARBA00022722"/>
    </source>
</evidence>
<dbReference type="EMBL" id="CP003065">
    <property type="protein sequence ID" value="AEV68659.1"/>
    <property type="molecule type" value="Genomic_DNA"/>
</dbReference>
<gene>
    <name evidence="6" type="primary">xseB</name>
    <name evidence="8" type="ordered locus">Clocl_2062</name>
</gene>
<dbReference type="eggNOG" id="COG1722">
    <property type="taxonomic scope" value="Bacteria"/>
</dbReference>
<protein>
    <recommendedName>
        <fullName evidence="6">Exodeoxyribonuclease 7 small subunit</fullName>
        <ecNumber evidence="6">3.1.11.6</ecNumber>
    </recommendedName>
    <alternativeName>
        <fullName evidence="6">Exodeoxyribonuclease VII small subunit</fullName>
        <shortName evidence="6">Exonuclease VII small subunit</shortName>
    </alternativeName>
</protein>
<dbReference type="AlphaFoldDB" id="G8LW55"/>
<dbReference type="HOGENOM" id="CLU_145918_3_4_9"/>
<dbReference type="NCBIfam" id="NF002140">
    <property type="entry name" value="PRK00977.1-4"/>
    <property type="match status" value="1"/>
</dbReference>
<dbReference type="Proteomes" id="UP000005435">
    <property type="component" value="Chromosome"/>
</dbReference>
<dbReference type="Gene3D" id="1.10.287.1040">
    <property type="entry name" value="Exonuclease VII, small subunit"/>
    <property type="match status" value="1"/>
</dbReference>
<dbReference type="NCBIfam" id="TIGR01280">
    <property type="entry name" value="xseB"/>
    <property type="match status" value="1"/>
</dbReference>
<evidence type="ECO:0000256" key="4">
    <source>
        <dbReference type="ARBA" id="ARBA00022801"/>
    </source>
</evidence>
<dbReference type="PANTHER" id="PTHR34137">
    <property type="entry name" value="EXODEOXYRIBONUCLEASE 7 SMALL SUBUNIT"/>
    <property type="match status" value="1"/>
</dbReference>
<dbReference type="PANTHER" id="PTHR34137:SF1">
    <property type="entry name" value="EXODEOXYRIBONUCLEASE 7 SMALL SUBUNIT"/>
    <property type="match status" value="1"/>
</dbReference>
<keyword evidence="2 6" id="KW-0963">Cytoplasm</keyword>
<evidence type="ECO:0000256" key="5">
    <source>
        <dbReference type="ARBA" id="ARBA00022839"/>
    </source>
</evidence>
<evidence type="ECO:0000313" key="9">
    <source>
        <dbReference type="Proteomes" id="UP000005435"/>
    </source>
</evidence>
<comment type="subcellular location">
    <subcellularLocation>
        <location evidence="6">Cytoplasm</location>
    </subcellularLocation>
</comment>
<keyword evidence="4 6" id="KW-0378">Hydrolase</keyword>
<organism evidence="8 9">
    <name type="scientific">Acetivibrio clariflavus (strain DSM 19732 / NBRC 101661 / EBR45)</name>
    <name type="common">Clostridium clariflavum</name>
    <dbReference type="NCBI Taxonomy" id="720554"/>
    <lineage>
        <taxon>Bacteria</taxon>
        <taxon>Bacillati</taxon>
        <taxon>Bacillota</taxon>
        <taxon>Clostridia</taxon>
        <taxon>Eubacteriales</taxon>
        <taxon>Oscillospiraceae</taxon>
        <taxon>Acetivibrio</taxon>
    </lineage>
</organism>
<dbReference type="Pfam" id="PF02609">
    <property type="entry name" value="Exonuc_VII_S"/>
    <property type="match status" value="1"/>
</dbReference>
<dbReference type="InterPro" id="IPR003761">
    <property type="entry name" value="Exonuc_VII_S"/>
</dbReference>